<dbReference type="GO" id="GO:0003700">
    <property type="term" value="F:DNA-binding transcription factor activity"/>
    <property type="evidence" value="ECO:0007669"/>
    <property type="project" value="InterPro"/>
</dbReference>
<feature type="domain" description="HTH marR-type" evidence="4">
    <location>
        <begin position="8"/>
        <end position="143"/>
    </location>
</feature>
<keyword evidence="3" id="KW-0804">Transcription</keyword>
<gene>
    <name evidence="5" type="ORF">SAMN05444410_105211</name>
</gene>
<proteinExistence type="predicted"/>
<dbReference type="PANTHER" id="PTHR33164:SF64">
    <property type="entry name" value="TRANSCRIPTIONAL REGULATOR SLYA"/>
    <property type="match status" value="1"/>
</dbReference>
<organism evidence="5 6">
    <name type="scientific">Hydrobacter penzbergensis</name>
    <dbReference type="NCBI Taxonomy" id="1235997"/>
    <lineage>
        <taxon>Bacteria</taxon>
        <taxon>Pseudomonadati</taxon>
        <taxon>Bacteroidota</taxon>
        <taxon>Chitinophagia</taxon>
        <taxon>Chitinophagales</taxon>
        <taxon>Chitinophagaceae</taxon>
        <taxon>Hydrobacter</taxon>
    </lineage>
</organism>
<name>A0A8X8IFM5_9BACT</name>
<keyword evidence="1" id="KW-0805">Transcription regulation</keyword>
<protein>
    <submittedName>
        <fullName evidence="5">Transcriptional regulator, MarR family</fullName>
    </submittedName>
</protein>
<evidence type="ECO:0000256" key="3">
    <source>
        <dbReference type="ARBA" id="ARBA00023163"/>
    </source>
</evidence>
<dbReference type="GO" id="GO:0006950">
    <property type="term" value="P:response to stress"/>
    <property type="evidence" value="ECO:0007669"/>
    <property type="project" value="TreeGrafter"/>
</dbReference>
<dbReference type="Proteomes" id="UP000198711">
    <property type="component" value="Unassembled WGS sequence"/>
</dbReference>
<dbReference type="InterPro" id="IPR036388">
    <property type="entry name" value="WH-like_DNA-bd_sf"/>
</dbReference>
<dbReference type="InterPro" id="IPR000835">
    <property type="entry name" value="HTH_MarR-typ"/>
</dbReference>
<comment type="caution">
    <text evidence="5">The sequence shown here is derived from an EMBL/GenBank/DDBJ whole genome shotgun (WGS) entry which is preliminary data.</text>
</comment>
<dbReference type="AlphaFoldDB" id="A0A8X8IFM5"/>
<dbReference type="PROSITE" id="PS50995">
    <property type="entry name" value="HTH_MARR_2"/>
    <property type="match status" value="1"/>
</dbReference>
<dbReference type="GO" id="GO:0003677">
    <property type="term" value="F:DNA binding"/>
    <property type="evidence" value="ECO:0007669"/>
    <property type="project" value="UniProtKB-KW"/>
</dbReference>
<sequence length="148" mass="17307">MSNNQFKRGELYSVINNMASTAVARRMQKNFRRAGLDITIEQWSVLYHLWKEDCLSQQELCNRTFRDKPSITRLIDNLEKQKLVKRMPSKEDRRINLVCLTETAKELQDRTIELANQTMSEALVGVNKEEIETVKTVLQRVYDNLTGN</sequence>
<evidence type="ECO:0000259" key="4">
    <source>
        <dbReference type="PROSITE" id="PS50995"/>
    </source>
</evidence>
<evidence type="ECO:0000313" key="5">
    <source>
        <dbReference type="EMBL" id="SDW76819.1"/>
    </source>
</evidence>
<dbReference type="InterPro" id="IPR036390">
    <property type="entry name" value="WH_DNA-bd_sf"/>
</dbReference>
<dbReference type="Gene3D" id="1.10.10.10">
    <property type="entry name" value="Winged helix-like DNA-binding domain superfamily/Winged helix DNA-binding domain"/>
    <property type="match status" value="1"/>
</dbReference>
<dbReference type="PANTHER" id="PTHR33164">
    <property type="entry name" value="TRANSCRIPTIONAL REGULATOR, MARR FAMILY"/>
    <property type="match status" value="1"/>
</dbReference>
<reference evidence="5 6" key="1">
    <citation type="submission" date="2016-10" db="EMBL/GenBank/DDBJ databases">
        <authorList>
            <person name="Varghese N."/>
            <person name="Submissions S."/>
        </authorList>
    </citation>
    <scope>NUCLEOTIDE SEQUENCE [LARGE SCALE GENOMIC DNA]</scope>
    <source>
        <strain evidence="5 6">DSM 25353</strain>
    </source>
</reference>
<keyword evidence="6" id="KW-1185">Reference proteome</keyword>
<accession>A0A8X8IFM5</accession>
<evidence type="ECO:0000256" key="2">
    <source>
        <dbReference type="ARBA" id="ARBA00023125"/>
    </source>
</evidence>
<dbReference type="InterPro" id="IPR039422">
    <property type="entry name" value="MarR/SlyA-like"/>
</dbReference>
<dbReference type="SMART" id="SM00347">
    <property type="entry name" value="HTH_MARR"/>
    <property type="match status" value="1"/>
</dbReference>
<dbReference type="EMBL" id="FNNO01000005">
    <property type="protein sequence ID" value="SDW76819.1"/>
    <property type="molecule type" value="Genomic_DNA"/>
</dbReference>
<dbReference type="Pfam" id="PF01047">
    <property type="entry name" value="MarR"/>
    <property type="match status" value="1"/>
</dbReference>
<dbReference type="SUPFAM" id="SSF46785">
    <property type="entry name" value="Winged helix' DNA-binding domain"/>
    <property type="match status" value="1"/>
</dbReference>
<evidence type="ECO:0000313" key="6">
    <source>
        <dbReference type="Proteomes" id="UP000198711"/>
    </source>
</evidence>
<evidence type="ECO:0000256" key="1">
    <source>
        <dbReference type="ARBA" id="ARBA00023015"/>
    </source>
</evidence>
<dbReference type="PRINTS" id="PR00598">
    <property type="entry name" value="HTHMARR"/>
</dbReference>
<keyword evidence="2" id="KW-0238">DNA-binding</keyword>
<dbReference type="RefSeq" id="WP_092723461.1">
    <property type="nucleotide sequence ID" value="NZ_FNNO01000005.1"/>
</dbReference>